<sequence length="152" mass="15951">MMSPWEHIRYTASGPWSRSTRAFHSRTASAARVCMARIDSPPGEGRGGRVRLDDLHQRLVLQLGELAAGPVAVVALADPLVGVDAQLGPGVEERPDRLLAALQGAGDDLGDRQRGEPGGQGGGLGGTAFVEGDAGRPAGEQPLGVWRWNVRA</sequence>
<comment type="caution">
    <text evidence="2">The sequence shown here is derived from an EMBL/GenBank/DDBJ whole genome shotgun (WGS) entry which is preliminary data.</text>
</comment>
<evidence type="ECO:0000256" key="1">
    <source>
        <dbReference type="SAM" id="MobiDB-lite"/>
    </source>
</evidence>
<feature type="region of interest" description="Disordered" evidence="1">
    <location>
        <begin position="106"/>
        <end position="142"/>
    </location>
</feature>
<keyword evidence="3" id="KW-1185">Reference proteome</keyword>
<dbReference type="Proteomes" id="UP001052655">
    <property type="component" value="Unassembled WGS sequence"/>
</dbReference>
<protein>
    <submittedName>
        <fullName evidence="2">Uncharacterized protein</fullName>
    </submittedName>
</protein>
<feature type="compositionally biased region" description="Gly residues" evidence="1">
    <location>
        <begin position="116"/>
        <end position="126"/>
    </location>
</feature>
<evidence type="ECO:0000313" key="2">
    <source>
        <dbReference type="EMBL" id="GHI29707.1"/>
    </source>
</evidence>
<name>A0ABQ3PXG7_9ACTN</name>
<reference evidence="2" key="1">
    <citation type="submission" date="2024-05" db="EMBL/GenBank/DDBJ databases">
        <title>Whole genome shotgun sequence of Streptomyces daghestanicus NBRC 12762.</title>
        <authorList>
            <person name="Komaki H."/>
            <person name="Tamura T."/>
        </authorList>
    </citation>
    <scope>NUCLEOTIDE SEQUENCE</scope>
    <source>
        <strain evidence="2">NBRC 12762</strain>
    </source>
</reference>
<accession>A0ABQ3PXG7</accession>
<gene>
    <name evidence="2" type="ORF">Sdagh_14370</name>
</gene>
<organism evidence="2 3">
    <name type="scientific">Streptomyces daghestanicus</name>
    <dbReference type="NCBI Taxonomy" id="66885"/>
    <lineage>
        <taxon>Bacteria</taxon>
        <taxon>Bacillati</taxon>
        <taxon>Actinomycetota</taxon>
        <taxon>Actinomycetes</taxon>
        <taxon>Kitasatosporales</taxon>
        <taxon>Streptomycetaceae</taxon>
        <taxon>Streptomyces</taxon>
    </lineage>
</organism>
<evidence type="ECO:0000313" key="3">
    <source>
        <dbReference type="Proteomes" id="UP001052655"/>
    </source>
</evidence>
<proteinExistence type="predicted"/>
<dbReference type="EMBL" id="BNDX01000005">
    <property type="protein sequence ID" value="GHI29707.1"/>
    <property type="molecule type" value="Genomic_DNA"/>
</dbReference>